<dbReference type="InParanoid" id="A0A3Q2I4T4"/>
<dbReference type="FunCoup" id="A0A3Q2I4T4">
    <property type="interactions" value="33"/>
</dbReference>
<dbReference type="GeneTree" id="ENSGT00390000010337"/>
<reference evidence="7 8" key="1">
    <citation type="journal article" date="2009" name="Science">
        <title>Genome sequence, comparative analysis, and population genetics of the domestic horse.</title>
        <authorList>
            <consortium name="Broad Institute Genome Sequencing Platform"/>
            <consortium name="Broad Institute Whole Genome Assembly Team"/>
            <person name="Wade C.M."/>
            <person name="Giulotto E."/>
            <person name="Sigurdsson S."/>
            <person name="Zoli M."/>
            <person name="Gnerre S."/>
            <person name="Imsland F."/>
            <person name="Lear T.L."/>
            <person name="Adelson D.L."/>
            <person name="Bailey E."/>
            <person name="Bellone R.R."/>
            <person name="Bloecker H."/>
            <person name="Distl O."/>
            <person name="Edgar R.C."/>
            <person name="Garber M."/>
            <person name="Leeb T."/>
            <person name="Mauceli E."/>
            <person name="MacLeod J.N."/>
            <person name="Penedo M.C.T."/>
            <person name="Raison J.M."/>
            <person name="Sharpe T."/>
            <person name="Vogel J."/>
            <person name="Andersson L."/>
            <person name="Antczak D.F."/>
            <person name="Biagi T."/>
            <person name="Binns M.M."/>
            <person name="Chowdhary B.P."/>
            <person name="Coleman S.J."/>
            <person name="Della Valle G."/>
            <person name="Fryc S."/>
            <person name="Guerin G."/>
            <person name="Hasegawa T."/>
            <person name="Hill E.W."/>
            <person name="Jurka J."/>
            <person name="Kiialainen A."/>
            <person name="Lindgren G."/>
            <person name="Liu J."/>
            <person name="Magnani E."/>
            <person name="Mickelson J.R."/>
            <person name="Murray J."/>
            <person name="Nergadze S.G."/>
            <person name="Onofrio R."/>
            <person name="Pedroni S."/>
            <person name="Piras M.F."/>
            <person name="Raudsepp T."/>
            <person name="Rocchi M."/>
            <person name="Roeed K.H."/>
            <person name="Ryder O.A."/>
            <person name="Searle S."/>
            <person name="Skow L."/>
            <person name="Swinburne J.E."/>
            <person name="Syvaenen A.C."/>
            <person name="Tozaki T."/>
            <person name="Valberg S.J."/>
            <person name="Vaudin M."/>
            <person name="White J.R."/>
            <person name="Zody M.C."/>
            <person name="Lander E.S."/>
            <person name="Lindblad-Toh K."/>
        </authorList>
    </citation>
    <scope>NUCLEOTIDE SEQUENCE [LARGE SCALE GENOMIC DNA]</scope>
    <source>
        <strain evidence="7 8">Thoroughbred</strain>
    </source>
</reference>
<dbReference type="InterPro" id="IPR029044">
    <property type="entry name" value="Nucleotide-diphossugar_trans"/>
</dbReference>
<feature type="domain" description="TANGO6 HEAT repeat" evidence="5">
    <location>
        <begin position="314"/>
        <end position="588"/>
    </location>
</feature>
<evidence type="ECO:0000313" key="8">
    <source>
        <dbReference type="Proteomes" id="UP000002281"/>
    </source>
</evidence>
<dbReference type="SUPFAM" id="SSF53448">
    <property type="entry name" value="Nucleotide-diphospho-sugar transferases"/>
    <property type="match status" value="1"/>
</dbReference>
<dbReference type="GO" id="GO:0009306">
    <property type="term" value="P:protein secretion"/>
    <property type="evidence" value="ECO:0000318"/>
    <property type="project" value="GO_Central"/>
</dbReference>
<dbReference type="Proteomes" id="UP000002281">
    <property type="component" value="Chromosome 3"/>
</dbReference>
<name>A0A3Q2I4T4_HORSE</name>
<dbReference type="Pfam" id="PF13641">
    <property type="entry name" value="Glyco_tranf_2_3"/>
    <property type="match status" value="1"/>
</dbReference>
<reference evidence="7" key="3">
    <citation type="submission" date="2025-09" db="UniProtKB">
        <authorList>
            <consortium name="Ensembl"/>
        </authorList>
    </citation>
    <scope>IDENTIFICATION</scope>
    <source>
        <strain evidence="7">Thoroughbred</strain>
    </source>
</reference>
<keyword evidence="3" id="KW-1133">Transmembrane helix</keyword>
<dbReference type="InterPro" id="IPR039600">
    <property type="entry name" value="TANGO6/Rtp1"/>
</dbReference>
<evidence type="ECO:0000313" key="7">
    <source>
        <dbReference type="Ensembl" id="ENSECAP00000042834.2"/>
    </source>
</evidence>
<gene>
    <name evidence="9" type="primary">HAS3</name>
</gene>
<organism evidence="7 8">
    <name type="scientific">Equus caballus</name>
    <name type="common">Horse</name>
    <dbReference type="NCBI Taxonomy" id="9796"/>
    <lineage>
        <taxon>Eukaryota</taxon>
        <taxon>Metazoa</taxon>
        <taxon>Chordata</taxon>
        <taxon>Craniata</taxon>
        <taxon>Vertebrata</taxon>
        <taxon>Euteleostomi</taxon>
        <taxon>Mammalia</taxon>
        <taxon>Eutheria</taxon>
        <taxon>Laurasiatheria</taxon>
        <taxon>Perissodactyla</taxon>
        <taxon>Equidae</taxon>
        <taxon>Equus</taxon>
    </lineage>
</organism>
<dbReference type="FunFam" id="1.25.10.10:FF:000429">
    <property type="entry name" value="Transport and golgi organization 6 homolog"/>
    <property type="match status" value="1"/>
</dbReference>
<dbReference type="InterPro" id="IPR057407">
    <property type="entry name" value="HEAT_TANGO6"/>
</dbReference>
<reference evidence="7" key="2">
    <citation type="submission" date="2025-08" db="UniProtKB">
        <authorList>
            <consortium name="Ensembl"/>
        </authorList>
    </citation>
    <scope>IDENTIFICATION</scope>
    <source>
        <strain evidence="7">Thoroughbred</strain>
    </source>
</reference>
<sequence>MADPRQASGSGALETCCLERILEALKLLLSPGGSGSSSLQITKHDVLLATLKSNLSAVEDKLLKDPHWKTLKLLRDEIANKAEWPQNSVDVTWSFTSQILLWLLCLKETMIHLAADFNPGKSNPRTPEAAPALSPDTLSISQQKTVQSVLQFVVTLGVCPYLMPGVGVPLRYRTEFGAVVQDVVCLDAAPDATRRLYTSCRVLLNVAQHASLGSLIFCRHFGDIAAGLCQLGFCPTKRKPLKPEEEVLTEEERALSREALRDILNQIYQPLAVRELLTLQGGPPQACTDVKTQVRSQAPAWLRRLCGQLLSERLMRPSGVQAVVRGILEGAGAGAAGGHDAEATAADWKKCDLIAKILASCPQQSLSPEDYYRDICPQILDLFHFQDKLTARQFQRVATTTFITMSRERPQLAAKYLLQPMLAPLHRCLNTAEIPESDMVPGTILVTEEELSRCIEDVFKVYVVGNEPSAVLVDSLLPVLGVLFSLYCFTRQSVSHIRSLCEEILLWILGKLERKKAIASLKGFAGLDKSMPSLHSLCHFRAATQGGVMVTIKEPICDEDEDEALYQKVSSEQWQVEHLGDLLSLCQECGLAGDFFIFCLKELTHVAEENEAEFKMEPFSSKSLLELAQHHTLLVEGQEQKLLVLQLVAVLCERMSEQIFTNIAQVVDFVAATLQRACASLAHQAESTVESQTLSMSMGLVAVMLGGAVQLKSTDFAVLKQLLPLLEKVSNTYPDPVIQELAVDLRITISTHGAFSTEAVSVAAQSTLNKNDPEGKTEGQRQTSHERSTGVSRSHLEQQQSHEKSNQTGLKSNTPLIPQEVSEPNATTNQKSRNITTEQLQEVLLSAYDPQIPTRAAALRTLSRWIEQREAEALEMQEKLLKIFLENLEHEDTFVYLSAIQGVALLSDAYPEKILLGLLTQYDSGKDKHTPETRMKVGEVLMRIVRALGDMVSKYREPLIHTFLRGVRDPDSAHRASSLSNLGELCQRLDFLLGSVVHEVTACLIALAKTDPEVQVRRAAVHVIVLLLRGLSQKATEMPVQLTTALRVVGTSLFALAVLGGILAAYVTGYQFIHTEKHYLSFGLYGAILGLHLLIQSLFAFLEHRRMRRAGRPLKPPSSLQRSVALCIAAYQEDPDYLRKCLRSAQRIAFPDLKVVMVVDGNRQEDAYMLDIFHEVLGGTEQAGFFVWRSNFHEAGEGETEASLQAGMDRVRDVVRASTFSCIMQKWGGKREVMYTAFKALGNSVDYIQVCDSDTVLDPACTIEMLRVLEEDPQVGGVGGDVQILNKYDSWISFLSSVRYWMAFNVERACQSYFGCVQCISGPLGMYRNSLLQQFLEDWYHQKFLGSKCSFGDDRHLTNRVLSLGYRTKYTARSKCLTETPTKYLRWLNQQTRWSKSYFREWLYNSLWFHKHHLWMTYESVVTGFFPFFLIATVIQLFYRGRIWNILLFLLTVQLVGIIKATYACFLRGNAEMIFMSLYSLLYMSSLLPAKIFAIATINKSGWGTSGRKTIVVNFIGLIPVSIWVAVLLGGLAYTAYCQDLFSETELAFLVSGAILYGCYWVALLMLYLAIIARRCGKKPEQYSLAFAEV</sequence>
<comment type="similarity">
    <text evidence="1">Belongs to the Tango6 family.</text>
</comment>
<protein>
    <submittedName>
        <fullName evidence="7">Transport and golgi organization 6 homolog</fullName>
    </submittedName>
</protein>
<dbReference type="PaxDb" id="9796-ENSECAP00000042834"/>
<feature type="compositionally biased region" description="Polar residues" evidence="2">
    <location>
        <begin position="806"/>
        <end position="834"/>
    </location>
</feature>
<evidence type="ECO:0000256" key="1">
    <source>
        <dbReference type="ARBA" id="ARBA00005724"/>
    </source>
</evidence>
<feature type="transmembrane region" description="Helical" evidence="3">
    <location>
        <begin position="1079"/>
        <end position="1102"/>
    </location>
</feature>
<keyword evidence="3" id="KW-0812">Transmembrane</keyword>
<dbReference type="PANTHER" id="PTHR20959">
    <property type="entry name" value="TRANSPORT AND GOLGI ORGANIZATION PROTEIN 6 FAMILY MEMBER"/>
    <property type="match status" value="1"/>
</dbReference>
<feature type="transmembrane region" description="Helical" evidence="3">
    <location>
        <begin position="1478"/>
        <end position="1499"/>
    </location>
</feature>
<dbReference type="VGNC" id="VGNC:18697">
    <property type="gene designation" value="HAS3"/>
</dbReference>
<keyword evidence="3" id="KW-0472">Membrane</keyword>
<feature type="transmembrane region" description="Helical" evidence="3">
    <location>
        <begin position="1511"/>
        <end position="1535"/>
    </location>
</feature>
<accession>A0A3Q2I4T4</accession>
<proteinExistence type="inferred from homology"/>
<feature type="domain" description="TANGO6 N-terminal" evidence="6">
    <location>
        <begin position="16"/>
        <end position="313"/>
    </location>
</feature>
<dbReference type="Ensembl" id="ENSECAT00000044936.2">
    <property type="protein sequence ID" value="ENSECAP00000042834.2"/>
    <property type="gene ID" value="ENSECAG00000016030.4"/>
</dbReference>
<keyword evidence="8" id="KW-1185">Reference proteome</keyword>
<feature type="compositionally biased region" description="Basic and acidic residues" evidence="2">
    <location>
        <begin position="771"/>
        <end position="805"/>
    </location>
</feature>
<dbReference type="InterPro" id="IPR016024">
    <property type="entry name" value="ARM-type_fold"/>
</dbReference>
<feature type="transmembrane region" description="Helical" evidence="3">
    <location>
        <begin position="1547"/>
        <end position="1571"/>
    </location>
</feature>
<feature type="transmembrane region" description="Helical" evidence="3">
    <location>
        <begin position="1445"/>
        <end position="1466"/>
    </location>
</feature>
<dbReference type="InterPro" id="IPR057347">
    <property type="entry name" value="TANGO6_N"/>
</dbReference>
<dbReference type="Gene3D" id="3.90.550.10">
    <property type="entry name" value="Spore Coat Polysaccharide Biosynthesis Protein SpsA, Chain A"/>
    <property type="match status" value="1"/>
</dbReference>
<dbReference type="Gene3D" id="1.25.10.10">
    <property type="entry name" value="Leucine-rich Repeat Variant"/>
    <property type="match status" value="1"/>
</dbReference>
<dbReference type="Pfam" id="PF23565">
    <property type="entry name" value="ARM_TANGO6"/>
    <property type="match status" value="1"/>
</dbReference>
<dbReference type="PANTHER" id="PTHR20959:SF1">
    <property type="entry name" value="TRANSPORT AND GOLGI ORGANIZATION PROTEIN 6 HOMOLOG"/>
    <property type="match status" value="1"/>
</dbReference>
<dbReference type="Bgee" id="ENSECAG00000035324">
    <property type="expression patterns" value="Expressed in zone of skin and 23 other cell types or tissues"/>
</dbReference>
<feature type="region of interest" description="Disordered" evidence="2">
    <location>
        <begin position="767"/>
        <end position="834"/>
    </location>
</feature>
<dbReference type="CDD" id="cd06434">
    <property type="entry name" value="GT2_HAS"/>
    <property type="match status" value="1"/>
</dbReference>
<dbReference type="STRING" id="9796.ENSECAP00000042834"/>
<dbReference type="SUPFAM" id="SSF48371">
    <property type="entry name" value="ARM repeat"/>
    <property type="match status" value="1"/>
</dbReference>
<evidence type="ECO:0000313" key="9">
    <source>
        <dbReference type="VGNC" id="VGNC:18697"/>
    </source>
</evidence>
<dbReference type="InterPro" id="IPR019451">
    <property type="entry name" value="Rtp1_C1"/>
</dbReference>
<evidence type="ECO:0000256" key="2">
    <source>
        <dbReference type="SAM" id="MobiDB-lite"/>
    </source>
</evidence>
<feature type="transmembrane region" description="Helical" evidence="3">
    <location>
        <begin position="1421"/>
        <end position="1439"/>
    </location>
</feature>
<dbReference type="InterPro" id="IPR011989">
    <property type="entry name" value="ARM-like"/>
</dbReference>
<dbReference type="ExpressionAtlas" id="A0A3Q2I4T4">
    <property type="expression patterns" value="baseline"/>
</dbReference>
<dbReference type="Pfam" id="PF10363">
    <property type="entry name" value="RTP1_C1"/>
    <property type="match status" value="1"/>
</dbReference>
<feature type="domain" description="RNA polymerase II assembly factor Rtp1 C-terminal" evidence="4">
    <location>
        <begin position="840"/>
        <end position="951"/>
    </location>
</feature>
<evidence type="ECO:0000259" key="6">
    <source>
        <dbReference type="Pfam" id="PF25267"/>
    </source>
</evidence>
<dbReference type="Pfam" id="PF25267">
    <property type="entry name" value="TANGO6_N"/>
    <property type="match status" value="1"/>
</dbReference>
<evidence type="ECO:0000256" key="3">
    <source>
        <dbReference type="SAM" id="Phobius"/>
    </source>
</evidence>
<evidence type="ECO:0000259" key="5">
    <source>
        <dbReference type="Pfam" id="PF23565"/>
    </source>
</evidence>
<evidence type="ECO:0000259" key="4">
    <source>
        <dbReference type="Pfam" id="PF10363"/>
    </source>
</evidence>
<dbReference type="AlphaFoldDB" id="A0A3Q2I4T4"/>
<feature type="transmembrane region" description="Helical" evidence="3">
    <location>
        <begin position="1044"/>
        <end position="1067"/>
    </location>
</feature>